<keyword evidence="1" id="KW-1133">Transmembrane helix</keyword>
<dbReference type="RefSeq" id="WP_406763678.1">
    <property type="nucleotide sequence ID" value="NZ_JBJHZY010000001.1"/>
</dbReference>
<evidence type="ECO:0000313" key="2">
    <source>
        <dbReference type="EMBL" id="MFL0267069.1"/>
    </source>
</evidence>
<sequence length="165" mass="17958">MKLRKLVTCAMLIALCFVGSNIKVFGTIAFDSMPAFLGALILGPWYGAVLGAAGHFLTALTSGFPLSLPVHIVLMFGMALTMIFFNITQKGLEKKINVWAARIIGILVALIFNVYISCLMVTPLTGFAVFAFAPELLIISLANVVIAEVVYVFLPKQIKERFLSK</sequence>
<evidence type="ECO:0000256" key="1">
    <source>
        <dbReference type="SAM" id="Phobius"/>
    </source>
</evidence>
<keyword evidence="1" id="KW-0472">Membrane</keyword>
<dbReference type="Proteomes" id="UP001623661">
    <property type="component" value="Unassembled WGS sequence"/>
</dbReference>
<proteinExistence type="predicted"/>
<gene>
    <name evidence="2" type="ORF">ACJDUH_03055</name>
</gene>
<keyword evidence="3" id="KW-1185">Reference proteome</keyword>
<protein>
    <submittedName>
        <fullName evidence="2">ECF transporter S component</fullName>
    </submittedName>
</protein>
<comment type="caution">
    <text evidence="2">The sequence shown here is derived from an EMBL/GenBank/DDBJ whole genome shotgun (WGS) entry which is preliminary data.</text>
</comment>
<reference evidence="2 3" key="1">
    <citation type="submission" date="2024-11" db="EMBL/GenBank/DDBJ databases">
        <authorList>
            <person name="Heng Y.C."/>
            <person name="Lim A.C.H."/>
            <person name="Lee J.K.Y."/>
            <person name="Kittelmann S."/>
        </authorList>
    </citation>
    <scope>NUCLEOTIDE SEQUENCE [LARGE SCALE GENOMIC DNA]</scope>
    <source>
        <strain evidence="2 3">WILCCON 0202</strain>
    </source>
</reference>
<organism evidence="2 3">
    <name type="scientific">Candidatus Clostridium radicumherbarum</name>
    <dbReference type="NCBI Taxonomy" id="3381662"/>
    <lineage>
        <taxon>Bacteria</taxon>
        <taxon>Bacillati</taxon>
        <taxon>Bacillota</taxon>
        <taxon>Clostridia</taxon>
        <taxon>Eubacteriales</taxon>
        <taxon>Clostridiaceae</taxon>
        <taxon>Clostridium</taxon>
    </lineage>
</organism>
<keyword evidence="1" id="KW-0812">Transmembrane</keyword>
<dbReference type="Gene3D" id="1.10.1760.20">
    <property type="match status" value="1"/>
</dbReference>
<evidence type="ECO:0000313" key="3">
    <source>
        <dbReference type="Proteomes" id="UP001623661"/>
    </source>
</evidence>
<dbReference type="Pfam" id="PF12822">
    <property type="entry name" value="ECF_trnsprt"/>
    <property type="match status" value="1"/>
</dbReference>
<feature type="transmembrane region" description="Helical" evidence="1">
    <location>
        <begin position="128"/>
        <end position="154"/>
    </location>
</feature>
<name>A0ABW8TN08_9CLOT</name>
<dbReference type="InterPro" id="IPR024529">
    <property type="entry name" value="ECF_trnsprt_substrate-spec"/>
</dbReference>
<dbReference type="EMBL" id="JBJHZY010000001">
    <property type="protein sequence ID" value="MFL0267069.1"/>
    <property type="molecule type" value="Genomic_DNA"/>
</dbReference>
<feature type="transmembrane region" description="Helical" evidence="1">
    <location>
        <begin position="99"/>
        <end position="122"/>
    </location>
</feature>
<accession>A0ABW8TN08</accession>
<feature type="transmembrane region" description="Helical" evidence="1">
    <location>
        <begin position="66"/>
        <end position="87"/>
    </location>
</feature>